<sequence length="133" mass="14705">MKKKIITALTAVMIIASSAVPTMANTVGYNFTFYSPEGFVSSNSGTKNDTEQRYYLTINSSSIYSNNVFGTRIRRAADNATMSNYVKHTSQETSRSYAYTKSAKKSTLYYMGGKKDDCSTSSSQLNVIGRVTY</sequence>
<dbReference type="EMBL" id="WKQP01000037">
    <property type="protein sequence ID" value="MSC61479.1"/>
    <property type="molecule type" value="Genomic_DNA"/>
</dbReference>
<accession>A0A6L5TBD4</accession>
<organism evidence="2 3">
    <name type="scientific">Agathobacter rectalis</name>
    <dbReference type="NCBI Taxonomy" id="39491"/>
    <lineage>
        <taxon>Bacteria</taxon>
        <taxon>Bacillati</taxon>
        <taxon>Bacillota</taxon>
        <taxon>Clostridia</taxon>
        <taxon>Lachnospirales</taxon>
        <taxon>Lachnospiraceae</taxon>
        <taxon>Agathobacter</taxon>
    </lineage>
</organism>
<protein>
    <recommendedName>
        <fullName evidence="4">DUF2712 domain-containing protein</fullName>
    </recommendedName>
</protein>
<dbReference type="AlphaFoldDB" id="A0A6L5TBD4"/>
<comment type="caution">
    <text evidence="2">The sequence shown here is derived from an EMBL/GenBank/DDBJ whole genome shotgun (WGS) entry which is preliminary data.</text>
</comment>
<feature type="chain" id="PRO_5027083338" description="DUF2712 domain-containing protein" evidence="1">
    <location>
        <begin position="25"/>
        <end position="133"/>
    </location>
</feature>
<gene>
    <name evidence="2" type="ORF">GKE07_15035</name>
</gene>
<evidence type="ECO:0000256" key="1">
    <source>
        <dbReference type="SAM" id="SignalP"/>
    </source>
</evidence>
<evidence type="ECO:0000313" key="3">
    <source>
        <dbReference type="Proteomes" id="UP000479563"/>
    </source>
</evidence>
<name>A0A6L5TBD4_9FIRM</name>
<reference evidence="2 3" key="1">
    <citation type="journal article" date="2019" name="Nat. Med.">
        <title>A library of human gut bacterial isolates paired with longitudinal multiomics data enables mechanistic microbiome research.</title>
        <authorList>
            <person name="Poyet M."/>
            <person name="Groussin M."/>
            <person name="Gibbons S.M."/>
            <person name="Avila-Pacheco J."/>
            <person name="Jiang X."/>
            <person name="Kearney S.M."/>
            <person name="Perrotta A.R."/>
            <person name="Berdy B."/>
            <person name="Zhao S."/>
            <person name="Lieberman T.D."/>
            <person name="Swanson P.K."/>
            <person name="Smith M."/>
            <person name="Roesemann S."/>
            <person name="Alexander J.E."/>
            <person name="Rich S.A."/>
            <person name="Livny J."/>
            <person name="Vlamakis H."/>
            <person name="Clish C."/>
            <person name="Bullock K."/>
            <person name="Deik A."/>
            <person name="Scott J."/>
            <person name="Pierce K.A."/>
            <person name="Xavier R.J."/>
            <person name="Alm E.J."/>
        </authorList>
    </citation>
    <scope>NUCLEOTIDE SEQUENCE [LARGE SCALE GENOMIC DNA]</scope>
    <source>
        <strain evidence="2 3">BIOML-A11</strain>
    </source>
</reference>
<dbReference type="RefSeq" id="WP_154267536.1">
    <property type="nucleotide sequence ID" value="NZ_WKQP01000037.1"/>
</dbReference>
<proteinExistence type="predicted"/>
<dbReference type="Proteomes" id="UP000479563">
    <property type="component" value="Unassembled WGS sequence"/>
</dbReference>
<feature type="signal peptide" evidence="1">
    <location>
        <begin position="1"/>
        <end position="24"/>
    </location>
</feature>
<evidence type="ECO:0000313" key="2">
    <source>
        <dbReference type="EMBL" id="MSC61479.1"/>
    </source>
</evidence>
<keyword evidence="1" id="KW-0732">Signal</keyword>
<evidence type="ECO:0008006" key="4">
    <source>
        <dbReference type="Google" id="ProtNLM"/>
    </source>
</evidence>